<organism evidence="3 4">
    <name type="scientific">Leishmania martiniquensis</name>
    <dbReference type="NCBI Taxonomy" id="1580590"/>
    <lineage>
        <taxon>Eukaryota</taxon>
        <taxon>Discoba</taxon>
        <taxon>Euglenozoa</taxon>
        <taxon>Kinetoplastea</taxon>
        <taxon>Metakinetoplastina</taxon>
        <taxon>Trypanosomatida</taxon>
        <taxon>Trypanosomatidae</taxon>
        <taxon>Leishmaniinae</taxon>
        <taxon>Leishmania</taxon>
    </lineage>
</organism>
<dbReference type="GeneID" id="92511515"/>
<dbReference type="PANTHER" id="PTHR23035:SF2">
    <property type="entry name" value="KIAA1430 HOMOLOGUE"/>
    <property type="match status" value="1"/>
</dbReference>
<dbReference type="InterPro" id="IPR038791">
    <property type="entry name" value="Cfap97/Hemingway"/>
</dbReference>
<feature type="region of interest" description="Disordered" evidence="2">
    <location>
        <begin position="31"/>
        <end position="65"/>
    </location>
</feature>
<dbReference type="OrthoDB" id="2163395at2759"/>
<feature type="region of interest" description="Disordered" evidence="2">
    <location>
        <begin position="140"/>
        <end position="159"/>
    </location>
</feature>
<accession>A0A836KML2</accession>
<dbReference type="Proteomes" id="UP000673552">
    <property type="component" value="Unassembled WGS sequence"/>
</dbReference>
<dbReference type="KEGG" id="lmat:92511515"/>
<evidence type="ECO:0000313" key="3">
    <source>
        <dbReference type="EMBL" id="KAG5471308.1"/>
    </source>
</evidence>
<dbReference type="RefSeq" id="XP_067176282.1">
    <property type="nucleotide sequence ID" value="XM_067319003.1"/>
</dbReference>
<evidence type="ECO:0000256" key="1">
    <source>
        <dbReference type="ARBA" id="ARBA00008315"/>
    </source>
</evidence>
<name>A0A836KML2_9TRYP</name>
<dbReference type="EMBL" id="JAFEUZ010000031">
    <property type="protein sequence ID" value="KAG5471308.1"/>
    <property type="molecule type" value="Genomic_DNA"/>
</dbReference>
<comment type="caution">
    <text evidence="3">The sequence shown here is derived from an EMBL/GenBank/DDBJ whole genome shotgun (WGS) entry which is preliminary data.</text>
</comment>
<reference evidence="4" key="2">
    <citation type="journal article" date="2021" name="Sci. Data">
        <title>Chromosome-scale genome sequencing, assembly and annotation of six genomes from subfamily Leishmaniinae.</title>
        <authorList>
            <person name="Almutairi H."/>
            <person name="Urbaniak M.D."/>
            <person name="Bates M.D."/>
            <person name="Jariyapan N."/>
            <person name="Kwakye-Nuako G."/>
            <person name="Thomaz Soccol V."/>
            <person name="Al-Salem W.S."/>
            <person name="Dillon R.J."/>
            <person name="Bates P.A."/>
            <person name="Gatherer D."/>
        </authorList>
    </citation>
    <scope>NUCLEOTIDE SEQUENCE [LARGE SCALE GENOMIC DNA]</scope>
</reference>
<comment type="similarity">
    <text evidence="1">Belongs to the CFAP97 family.</text>
</comment>
<dbReference type="Pfam" id="PF13879">
    <property type="entry name" value="Hmw_CFAP97"/>
    <property type="match status" value="1"/>
</dbReference>
<dbReference type="AlphaFoldDB" id="A0A836KML2"/>
<dbReference type="InterPro" id="IPR029488">
    <property type="entry name" value="Hmw/CFAP97"/>
</dbReference>
<reference evidence="4" key="1">
    <citation type="journal article" date="2021" name="Microbiol. Resour. Announc.">
        <title>LGAAP: Leishmaniinae Genome Assembly and Annotation Pipeline.</title>
        <authorList>
            <person name="Almutairi H."/>
            <person name="Urbaniak M.D."/>
            <person name="Bates M.D."/>
            <person name="Jariyapan N."/>
            <person name="Kwakye-Nuako G."/>
            <person name="Thomaz-Soccol V."/>
            <person name="Al-Salem W.S."/>
            <person name="Dillon R.J."/>
            <person name="Bates P.A."/>
            <person name="Gatherer D."/>
        </authorList>
    </citation>
    <scope>NUCLEOTIDE SEQUENCE [LARGE SCALE GENOMIC DNA]</scope>
</reference>
<proteinExistence type="inferred from homology"/>
<evidence type="ECO:0000313" key="4">
    <source>
        <dbReference type="Proteomes" id="UP000673552"/>
    </source>
</evidence>
<keyword evidence="4" id="KW-1185">Reference proteome</keyword>
<evidence type="ECO:0000256" key="2">
    <source>
        <dbReference type="SAM" id="MobiDB-lite"/>
    </source>
</evidence>
<protein>
    <submittedName>
        <fullName evidence="3">Uncharacterized protein</fullName>
    </submittedName>
</protein>
<gene>
    <name evidence="3" type="ORF">LSCM1_01385</name>
</gene>
<sequence>MQPKKSGNMASLEREQERNYWMHRERVANQRSRIDNKMPESCAFGRPIGSMRGNPARAEQVNRDNQKLVEKMVHIMNTRGGVDTSEPWRDKNKAIVSQRRRQQEQAAIARENAKLLERLEHARPTYCAEKFEADRRRNEEFAGRASRYPYQPMDRAAHR</sequence>
<dbReference type="PANTHER" id="PTHR23035">
    <property type="entry name" value="CILIA- AND FLAGELLA-ASSOCIATED PROTEIN 97-RELATED"/>
    <property type="match status" value="1"/>
</dbReference>